<accession>A0AA36GEK3</accession>
<feature type="non-terminal residue" evidence="2">
    <location>
        <position position="1"/>
    </location>
</feature>
<proteinExistence type="predicted"/>
<name>A0AA36GEK3_9BILA</name>
<feature type="compositionally biased region" description="Polar residues" evidence="1">
    <location>
        <begin position="76"/>
        <end position="101"/>
    </location>
</feature>
<feature type="compositionally biased region" description="Polar residues" evidence="1">
    <location>
        <begin position="34"/>
        <end position="50"/>
    </location>
</feature>
<sequence length="174" mass="19157">MFEGFILTVFAFCVVSYGVYVCGSKKKPPPARATNLSRSEISSNPQLKSHSASERPAGALSLFTRLSHPHHDKPTQSEPTQSQRESQKETQPSSKADQSNRPVDKPKGHAKDGKEDDSESDRIPLLKAEYRSSSNLLRSRTSVDATQASQQDGKASHKSYGTEKGKDKRMKAPK</sequence>
<feature type="region of interest" description="Disordered" evidence="1">
    <location>
        <begin position="25"/>
        <end position="174"/>
    </location>
</feature>
<reference evidence="2" key="1">
    <citation type="submission" date="2023-06" db="EMBL/GenBank/DDBJ databases">
        <authorList>
            <person name="Delattre M."/>
        </authorList>
    </citation>
    <scope>NUCLEOTIDE SEQUENCE</scope>
    <source>
        <strain evidence="2">AF72</strain>
    </source>
</reference>
<comment type="caution">
    <text evidence="2">The sequence shown here is derived from an EMBL/GenBank/DDBJ whole genome shotgun (WGS) entry which is preliminary data.</text>
</comment>
<evidence type="ECO:0000313" key="2">
    <source>
        <dbReference type="EMBL" id="CAJ0585498.1"/>
    </source>
</evidence>
<feature type="compositionally biased region" description="Basic and acidic residues" evidence="1">
    <location>
        <begin position="102"/>
        <end position="130"/>
    </location>
</feature>
<feature type="compositionally biased region" description="Polar residues" evidence="1">
    <location>
        <begin position="143"/>
        <end position="153"/>
    </location>
</feature>
<keyword evidence="3" id="KW-1185">Reference proteome</keyword>
<gene>
    <name evidence="2" type="ORF">MSPICULIGERA_LOCUS23518</name>
</gene>
<dbReference type="AlphaFoldDB" id="A0AA36GEK3"/>
<dbReference type="Proteomes" id="UP001177023">
    <property type="component" value="Unassembled WGS sequence"/>
</dbReference>
<dbReference type="EMBL" id="CATQJA010002706">
    <property type="protein sequence ID" value="CAJ0585498.1"/>
    <property type="molecule type" value="Genomic_DNA"/>
</dbReference>
<protein>
    <submittedName>
        <fullName evidence="2">Uncharacterized protein</fullName>
    </submittedName>
</protein>
<organism evidence="2 3">
    <name type="scientific">Mesorhabditis spiculigera</name>
    <dbReference type="NCBI Taxonomy" id="96644"/>
    <lineage>
        <taxon>Eukaryota</taxon>
        <taxon>Metazoa</taxon>
        <taxon>Ecdysozoa</taxon>
        <taxon>Nematoda</taxon>
        <taxon>Chromadorea</taxon>
        <taxon>Rhabditida</taxon>
        <taxon>Rhabditina</taxon>
        <taxon>Rhabditomorpha</taxon>
        <taxon>Rhabditoidea</taxon>
        <taxon>Rhabditidae</taxon>
        <taxon>Mesorhabditinae</taxon>
        <taxon>Mesorhabditis</taxon>
    </lineage>
</organism>
<evidence type="ECO:0000256" key="1">
    <source>
        <dbReference type="SAM" id="MobiDB-lite"/>
    </source>
</evidence>
<evidence type="ECO:0000313" key="3">
    <source>
        <dbReference type="Proteomes" id="UP001177023"/>
    </source>
</evidence>
<feature type="compositionally biased region" description="Low complexity" evidence="1">
    <location>
        <begin position="131"/>
        <end position="142"/>
    </location>
</feature>